<gene>
    <name evidence="2" type="primary">Vigan.02G253800</name>
    <name evidence="2" type="ORF">VIGAN_02253800</name>
</gene>
<sequence>MQNKRSFGVHKKANTRPWKKGNTPHFLPSSSSHLGMKEELTVSLRSMAAAGPKEEMQQHIQKRKACNCVKRGRKWKGRRVDYLGMEKVFTVQLDEEVSRIQACATMSRRRSVLKQIEEEDKLRWKMKGPIFLTLARLGAN</sequence>
<evidence type="ECO:0000313" key="2">
    <source>
        <dbReference type="EMBL" id="BAT79623.1"/>
    </source>
</evidence>
<accession>A0A0S3RGE2</accession>
<dbReference type="EMBL" id="AP015035">
    <property type="protein sequence ID" value="BAT79623.1"/>
    <property type="molecule type" value="Genomic_DNA"/>
</dbReference>
<organism evidence="2 3">
    <name type="scientific">Vigna angularis var. angularis</name>
    <dbReference type="NCBI Taxonomy" id="157739"/>
    <lineage>
        <taxon>Eukaryota</taxon>
        <taxon>Viridiplantae</taxon>
        <taxon>Streptophyta</taxon>
        <taxon>Embryophyta</taxon>
        <taxon>Tracheophyta</taxon>
        <taxon>Spermatophyta</taxon>
        <taxon>Magnoliopsida</taxon>
        <taxon>eudicotyledons</taxon>
        <taxon>Gunneridae</taxon>
        <taxon>Pentapetalae</taxon>
        <taxon>rosids</taxon>
        <taxon>fabids</taxon>
        <taxon>Fabales</taxon>
        <taxon>Fabaceae</taxon>
        <taxon>Papilionoideae</taxon>
        <taxon>50 kb inversion clade</taxon>
        <taxon>NPAAA clade</taxon>
        <taxon>indigoferoid/millettioid clade</taxon>
        <taxon>Phaseoleae</taxon>
        <taxon>Vigna</taxon>
    </lineage>
</organism>
<name>A0A0S3RGE2_PHAAN</name>
<evidence type="ECO:0000256" key="1">
    <source>
        <dbReference type="SAM" id="MobiDB-lite"/>
    </source>
</evidence>
<proteinExistence type="predicted"/>
<keyword evidence="3" id="KW-1185">Reference proteome</keyword>
<feature type="compositionally biased region" description="Basic residues" evidence="1">
    <location>
        <begin position="7"/>
        <end position="19"/>
    </location>
</feature>
<protein>
    <submittedName>
        <fullName evidence="2">Uncharacterized protein</fullName>
    </submittedName>
</protein>
<reference evidence="2 3" key="1">
    <citation type="journal article" date="2015" name="Sci. Rep.">
        <title>The power of single molecule real-time sequencing technology in the de novo assembly of a eukaryotic genome.</title>
        <authorList>
            <person name="Sakai H."/>
            <person name="Naito K."/>
            <person name="Ogiso-Tanaka E."/>
            <person name="Takahashi Y."/>
            <person name="Iseki K."/>
            <person name="Muto C."/>
            <person name="Satou K."/>
            <person name="Teruya K."/>
            <person name="Shiroma A."/>
            <person name="Shimoji M."/>
            <person name="Hirano T."/>
            <person name="Itoh T."/>
            <person name="Kaga A."/>
            <person name="Tomooka N."/>
        </authorList>
    </citation>
    <scope>NUCLEOTIDE SEQUENCE [LARGE SCALE GENOMIC DNA]</scope>
    <source>
        <strain evidence="3">cv. Shumari</strain>
    </source>
</reference>
<feature type="region of interest" description="Disordered" evidence="1">
    <location>
        <begin position="1"/>
        <end position="32"/>
    </location>
</feature>
<dbReference type="Proteomes" id="UP000291084">
    <property type="component" value="Chromosome 2"/>
</dbReference>
<evidence type="ECO:0000313" key="3">
    <source>
        <dbReference type="Proteomes" id="UP000291084"/>
    </source>
</evidence>
<dbReference type="AlphaFoldDB" id="A0A0S3RGE2"/>